<dbReference type="AlphaFoldDB" id="A0A1X0S6L5"/>
<accession>A0A1X0S6L5</accession>
<evidence type="ECO:0000313" key="3">
    <source>
        <dbReference type="Proteomes" id="UP000242381"/>
    </source>
</evidence>
<feature type="transmembrane region" description="Helical" evidence="1">
    <location>
        <begin position="83"/>
        <end position="107"/>
    </location>
</feature>
<dbReference type="EMBL" id="KV921302">
    <property type="protein sequence ID" value="ORE19947.1"/>
    <property type="molecule type" value="Genomic_DNA"/>
</dbReference>
<reference evidence="2 3" key="1">
    <citation type="journal article" date="2016" name="Proc. Natl. Acad. Sci. U.S.A.">
        <title>Lipid metabolic changes in an early divergent fungus govern the establishment of a mutualistic symbiosis with endobacteria.</title>
        <authorList>
            <person name="Lastovetsky O.A."/>
            <person name="Gaspar M.L."/>
            <person name="Mondo S.J."/>
            <person name="LaButti K.M."/>
            <person name="Sandor L."/>
            <person name="Grigoriev I.V."/>
            <person name="Henry S.A."/>
            <person name="Pawlowska T.E."/>
        </authorList>
    </citation>
    <scope>NUCLEOTIDE SEQUENCE [LARGE SCALE GENOMIC DNA]</scope>
    <source>
        <strain evidence="2 3">ATCC 11559</strain>
    </source>
</reference>
<proteinExistence type="predicted"/>
<sequence length="127" mass="14610">MKVFGGDCTEVLETFLNNLSSSARSFCDTGRFYIASSYSELLSFSVQAEIFRSALAREQRQLFWIFSLLCDKQRLMIERIQSIFALSFKLLVYPPVLSLLFALSSLFTTDFKWKSEEHVVIFGNAYS</sequence>
<organism evidence="2 3">
    <name type="scientific">Rhizopus microsporus</name>
    <dbReference type="NCBI Taxonomy" id="58291"/>
    <lineage>
        <taxon>Eukaryota</taxon>
        <taxon>Fungi</taxon>
        <taxon>Fungi incertae sedis</taxon>
        <taxon>Mucoromycota</taxon>
        <taxon>Mucoromycotina</taxon>
        <taxon>Mucoromycetes</taxon>
        <taxon>Mucorales</taxon>
        <taxon>Mucorineae</taxon>
        <taxon>Rhizopodaceae</taxon>
        <taxon>Rhizopus</taxon>
    </lineage>
</organism>
<keyword evidence="1" id="KW-1133">Transmembrane helix</keyword>
<dbReference type="Proteomes" id="UP000242381">
    <property type="component" value="Unassembled WGS sequence"/>
</dbReference>
<evidence type="ECO:0000313" key="2">
    <source>
        <dbReference type="EMBL" id="ORE19947.1"/>
    </source>
</evidence>
<protein>
    <submittedName>
        <fullName evidence="2">Uncharacterized protein</fullName>
    </submittedName>
</protein>
<name>A0A1X0S6L5_RHIZD</name>
<evidence type="ECO:0000256" key="1">
    <source>
        <dbReference type="SAM" id="Phobius"/>
    </source>
</evidence>
<keyword evidence="1" id="KW-0472">Membrane</keyword>
<keyword evidence="1" id="KW-0812">Transmembrane</keyword>
<gene>
    <name evidence="2" type="ORF">BCV71DRAFT_233661</name>
</gene>